<dbReference type="OrthoDB" id="5408934at2759"/>
<name>A0A0G2EIT7_PHACM</name>
<feature type="region of interest" description="Disordered" evidence="1">
    <location>
        <begin position="1"/>
        <end position="512"/>
    </location>
</feature>
<feature type="compositionally biased region" description="Basic and acidic residues" evidence="1">
    <location>
        <begin position="991"/>
        <end position="1002"/>
    </location>
</feature>
<dbReference type="InterPro" id="IPR056416">
    <property type="entry name" value="DH_2_fung"/>
</dbReference>
<evidence type="ECO:0000259" key="3">
    <source>
        <dbReference type="Pfam" id="PF24344"/>
    </source>
</evidence>
<feature type="compositionally biased region" description="Acidic residues" evidence="1">
    <location>
        <begin position="1060"/>
        <end position="1079"/>
    </location>
</feature>
<feature type="compositionally biased region" description="Basic and acidic residues" evidence="1">
    <location>
        <begin position="379"/>
        <end position="394"/>
    </location>
</feature>
<dbReference type="Proteomes" id="UP000053317">
    <property type="component" value="Unassembled WGS sequence"/>
</dbReference>
<accession>A0A0G2EIT7</accession>
<evidence type="ECO:0000259" key="2">
    <source>
        <dbReference type="Pfam" id="PF24340"/>
    </source>
</evidence>
<feature type="domain" description="DBL homology" evidence="2">
    <location>
        <begin position="586"/>
        <end position="786"/>
    </location>
</feature>
<feature type="domain" description="PH" evidence="4">
    <location>
        <begin position="1125"/>
        <end position="1270"/>
    </location>
</feature>
<sequence length="1564" mass="170069">MPTPPTARRLSTRNTPQTTPSKHAAGAAAAAALRSNTPTSVKDRIRQWQDQGGGVLPATTPTRPGKTSSSSSLSSIDNAEVAEPISTRIPENDSIPKAEPAKTTPKKAATVRRWADPAAGQWVREKPRSSSTPRKRVISDEHWKKNRAGSPKVGESAPGTPRARARTRRLQSQEQSSPQYHTPERDATQTKKRSSAGRRSSGREALDTKEEEDSVRVTGASSGSRKISYEDDIVVELESTIIGYNKTDRSASPSPPPKRKSSARHQDKENYLPTEDDGRGRRKTSYAEALEVASQVADGSLDKSGSQRSRKGGILGQIFSRSEPAPAPAPRVPTIEAWLDDQTDPFIDNSEPQVDVPAPLQTRPSRRRVSKEPVIPEDETLREPCDHETELKQRESHRRRRRRTRPSLESTEAKTRQSPQTEVQQDQTPSETAFGKDYAAENSPSTLRRRGAARGDRSRSRKRLSAAVNAQDSPASQMASPLSSPKETEQHVDQLKDLSGSRRRRPPTGGRQLSTIESIASAETCPSNVDPDQSYVALMAQGPTELKRRLTTHEDLISVLSMPRGNSRKIRSARSVRGTRPDPRSKEINPILQSLAEEEEKYMRELKTLVDGVIPVLLQCMLSKSDMSAAAGLFGATSGQDTAAITKPIMDMGITLERIKALHKRIPMRDANSLLSWAQGANKVYIDYIRAWRMGFQDVVINLAPAENAKQNDAQSEGGMARDSEGDVIDAEGKKADVAHLLKRPLVRLKHLSKTFQQLSEALATPRAEATHKDYLDLVELARRRSNEERARLEDEAAAAIDPTKARDSRSLAILPGVTIDKTRKVRARDYFDLTLHHSSGQRIDCQAELLLRENQTQDGPGGDVLLCEIDVRSRWLLFPPLELQCLSARAGDIPGEIVVMIRGASTYNGAWHELVSLRTEDEETLREWLQMLGSDPYPPKMVRSQSFINRQKETSTGDAYVPTKSAAHLSRTPSPTEVDVPIGEPSVISMHREVGRHEESHPVPPPHGSPTASEIGLQNVPVLKAQPSSSPEKTLRRRSSSPLKHEYAPSTSSNSLSDSDFDSDSTSDTSEDELEAEDIPGPLIPLGSAKRKHHSMPPPSRPTLAGGTLAPSDSASQAPYRTVPVQDPKTSAKTIATAFYWSDKGCWNPIHPDESSIIVSPGLIEVYEMTAAHSGAGFQSPDLSSRSTTDASGIERPLIGLELTPLVPLRRGTALDISIRSPPVERSRFKGSNNIMLRSRNTDECDVLYAMINHARINNPTYIALQNARPSYQPPVSFNTGGTQGARHSQGYKRPTSWFGGGRGSKPSYRASSAPTGPSIGAGSENSVGTVTSALRRLSGSGVFNLSRSSVLKKANRASAATSSLYSSDSGGTGGGPGSGTATPTGHGEASMGGVNNLKIRLYIREDQNKWRDIGAARLTILPGDSVTSPPATPGMQSPPPTGTGSGPSTPQLNRTRTEGPRLASATFSPHRSHGNPVQEKRVLITSSKKTPTAITLLDVTLHESCFERVARTGIAVSVWEEHQEGIVKEGGVNPGKAKVYMVQCAGEAEAAWVFNLVGRARY</sequence>
<reference evidence="5 6" key="2">
    <citation type="submission" date="2015-05" db="EMBL/GenBank/DDBJ databases">
        <authorList>
            <person name="Morales-Cruz A."/>
            <person name="Amrine K.C."/>
            <person name="Cantu D."/>
        </authorList>
    </citation>
    <scope>NUCLEOTIDE SEQUENCE [LARGE SCALE GENOMIC DNA]</scope>
    <source>
        <strain evidence="5">UCRPC4</strain>
    </source>
</reference>
<feature type="compositionally biased region" description="Pro residues" evidence="1">
    <location>
        <begin position="1432"/>
        <end position="1443"/>
    </location>
</feature>
<feature type="compositionally biased region" description="Polar residues" evidence="1">
    <location>
        <begin position="170"/>
        <end position="180"/>
    </location>
</feature>
<feature type="compositionally biased region" description="Polar residues" evidence="1">
    <location>
        <begin position="12"/>
        <end position="21"/>
    </location>
</feature>
<feature type="domain" description="PH" evidence="3">
    <location>
        <begin position="800"/>
        <end position="941"/>
    </location>
</feature>
<dbReference type="EMBL" id="LCWF01000073">
    <property type="protein sequence ID" value="KKY22757.1"/>
    <property type="molecule type" value="Genomic_DNA"/>
</dbReference>
<evidence type="ECO:0000313" key="5">
    <source>
        <dbReference type="EMBL" id="KKY22757.1"/>
    </source>
</evidence>
<feature type="region of interest" description="Disordered" evidence="1">
    <location>
        <begin position="1423"/>
        <end position="1482"/>
    </location>
</feature>
<comment type="caution">
    <text evidence="5">The sequence shown here is derived from an EMBL/GenBank/DDBJ whole genome shotgun (WGS) entry which is preliminary data.</text>
</comment>
<feature type="compositionally biased region" description="Basic residues" evidence="1">
    <location>
        <begin position="395"/>
        <end position="405"/>
    </location>
</feature>
<evidence type="ECO:0000313" key="6">
    <source>
        <dbReference type="Proteomes" id="UP000053317"/>
    </source>
</evidence>
<keyword evidence="6" id="KW-1185">Reference proteome</keyword>
<protein>
    <submittedName>
        <fullName evidence="5">Uncharacterized protein</fullName>
    </submittedName>
</protein>
<proteinExistence type="predicted"/>
<feature type="compositionally biased region" description="Polar residues" evidence="1">
    <location>
        <begin position="416"/>
        <end position="431"/>
    </location>
</feature>
<feature type="compositionally biased region" description="Polar residues" evidence="1">
    <location>
        <begin position="468"/>
        <end position="485"/>
    </location>
</feature>
<reference evidence="5 6" key="1">
    <citation type="submission" date="2015-05" db="EMBL/GenBank/DDBJ databases">
        <title>Distinctive expansion of gene families associated with plant cell wall degradation and secondary metabolism in the genomes of grapevine trunk pathogens.</title>
        <authorList>
            <person name="Lawrence D.P."/>
            <person name="Travadon R."/>
            <person name="Rolshausen P.E."/>
            <person name="Baumgartner K."/>
        </authorList>
    </citation>
    <scope>NUCLEOTIDE SEQUENCE [LARGE SCALE GENOMIC DNA]</scope>
    <source>
        <strain evidence="5">UCRPC4</strain>
    </source>
</reference>
<evidence type="ECO:0000256" key="1">
    <source>
        <dbReference type="SAM" id="MobiDB-lite"/>
    </source>
</evidence>
<dbReference type="InterPro" id="IPR056222">
    <property type="entry name" value="PH_23"/>
</dbReference>
<dbReference type="Pfam" id="PF24340">
    <property type="entry name" value="DH_2"/>
    <property type="match status" value="1"/>
</dbReference>
<feature type="region of interest" description="Disordered" evidence="1">
    <location>
        <begin position="1363"/>
        <end position="1394"/>
    </location>
</feature>
<feature type="compositionally biased region" description="Basic and acidic residues" evidence="1">
    <location>
        <begin position="90"/>
        <end position="100"/>
    </location>
</feature>
<dbReference type="InterPro" id="IPR056223">
    <property type="entry name" value="PH_24"/>
</dbReference>
<feature type="compositionally biased region" description="Basic and acidic residues" evidence="1">
    <location>
        <begin position="486"/>
        <end position="500"/>
    </location>
</feature>
<evidence type="ECO:0000259" key="4">
    <source>
        <dbReference type="Pfam" id="PF24345"/>
    </source>
</evidence>
<feature type="region of interest" description="Disordered" evidence="1">
    <location>
        <begin position="1277"/>
        <end position="1327"/>
    </location>
</feature>
<gene>
    <name evidence="5" type="ORF">UCRPC4_g03082</name>
</gene>
<dbReference type="Pfam" id="PF24345">
    <property type="entry name" value="PH_24"/>
    <property type="match status" value="1"/>
</dbReference>
<dbReference type="Pfam" id="PF24344">
    <property type="entry name" value="PH_23"/>
    <property type="match status" value="1"/>
</dbReference>
<organism evidence="5 6">
    <name type="scientific">Phaeomoniella chlamydospora</name>
    <name type="common">Phaeoacremonium chlamydosporum</name>
    <dbReference type="NCBI Taxonomy" id="158046"/>
    <lineage>
        <taxon>Eukaryota</taxon>
        <taxon>Fungi</taxon>
        <taxon>Dikarya</taxon>
        <taxon>Ascomycota</taxon>
        <taxon>Pezizomycotina</taxon>
        <taxon>Eurotiomycetes</taxon>
        <taxon>Chaetothyriomycetidae</taxon>
        <taxon>Phaeomoniellales</taxon>
        <taxon>Phaeomoniellaceae</taxon>
        <taxon>Phaeomoniella</taxon>
    </lineage>
</organism>
<feature type="region of interest" description="Disordered" evidence="1">
    <location>
        <begin position="952"/>
        <end position="1128"/>
    </location>
</feature>